<accession>A0A1D1VMV3</accession>
<proteinExistence type="predicted"/>
<reference evidence="2 3" key="1">
    <citation type="journal article" date="2016" name="Nat. Commun.">
        <title>Extremotolerant tardigrade genome and improved radiotolerance of human cultured cells by tardigrade-unique protein.</title>
        <authorList>
            <person name="Hashimoto T."/>
            <person name="Horikawa D.D."/>
            <person name="Saito Y."/>
            <person name="Kuwahara H."/>
            <person name="Kozuka-Hata H."/>
            <person name="Shin-I T."/>
            <person name="Minakuchi Y."/>
            <person name="Ohishi K."/>
            <person name="Motoyama A."/>
            <person name="Aizu T."/>
            <person name="Enomoto A."/>
            <person name="Kondo K."/>
            <person name="Tanaka S."/>
            <person name="Hara Y."/>
            <person name="Koshikawa S."/>
            <person name="Sagara H."/>
            <person name="Miura T."/>
            <person name="Yokobori S."/>
            <person name="Miyagawa K."/>
            <person name="Suzuki Y."/>
            <person name="Kubo T."/>
            <person name="Oyama M."/>
            <person name="Kohara Y."/>
            <person name="Fujiyama A."/>
            <person name="Arakawa K."/>
            <person name="Katayama T."/>
            <person name="Toyoda A."/>
            <person name="Kunieda T."/>
        </authorList>
    </citation>
    <scope>NUCLEOTIDE SEQUENCE [LARGE SCALE GENOMIC DNA]</scope>
    <source>
        <strain evidence="2 3">YOKOZUNA-1</strain>
    </source>
</reference>
<evidence type="ECO:0000313" key="3">
    <source>
        <dbReference type="Proteomes" id="UP000186922"/>
    </source>
</evidence>
<feature type="compositionally biased region" description="Low complexity" evidence="1">
    <location>
        <begin position="114"/>
        <end position="129"/>
    </location>
</feature>
<evidence type="ECO:0000256" key="1">
    <source>
        <dbReference type="SAM" id="MobiDB-lite"/>
    </source>
</evidence>
<gene>
    <name evidence="2" type="primary">RvY_13427-1</name>
    <name evidence="2" type="synonym">RvY_13427.1</name>
    <name evidence="2" type="ORF">RvY_13427</name>
</gene>
<organism evidence="2 3">
    <name type="scientific">Ramazzottius varieornatus</name>
    <name type="common">Water bear</name>
    <name type="synonym">Tardigrade</name>
    <dbReference type="NCBI Taxonomy" id="947166"/>
    <lineage>
        <taxon>Eukaryota</taxon>
        <taxon>Metazoa</taxon>
        <taxon>Ecdysozoa</taxon>
        <taxon>Tardigrada</taxon>
        <taxon>Eutardigrada</taxon>
        <taxon>Parachela</taxon>
        <taxon>Hypsibioidea</taxon>
        <taxon>Ramazzottiidae</taxon>
        <taxon>Ramazzottius</taxon>
    </lineage>
</organism>
<feature type="region of interest" description="Disordered" evidence="1">
    <location>
        <begin position="111"/>
        <end position="179"/>
    </location>
</feature>
<dbReference type="Proteomes" id="UP000186922">
    <property type="component" value="Unassembled WGS sequence"/>
</dbReference>
<name>A0A1D1VMV3_RAMVA</name>
<dbReference type="AlphaFoldDB" id="A0A1D1VMV3"/>
<protein>
    <submittedName>
        <fullName evidence="2">Uncharacterized protein</fullName>
    </submittedName>
</protein>
<comment type="caution">
    <text evidence="2">The sequence shown here is derived from an EMBL/GenBank/DDBJ whole genome shotgun (WGS) entry which is preliminary data.</text>
</comment>
<keyword evidence="3" id="KW-1185">Reference proteome</keyword>
<sequence length="179" mass="18012">MCIICTSPQSLWDGHAVLDGSRDQADCWSNDPAKLSRFSDSSTSVARICAFAWKISLDVDRPMLTNRGVYCFPHLPDGGPSCLCISDNCNTIGSITRGTNGQLLPSSVPATIYGSSPSGSGSPSALAPSTGNGSTNSDTDTDPNAEPNAAGSALAGSAADSKPADGAGSSAAANGRGRA</sequence>
<dbReference type="EMBL" id="BDGG01000009">
    <property type="protein sequence ID" value="GAV02925.1"/>
    <property type="molecule type" value="Genomic_DNA"/>
</dbReference>
<evidence type="ECO:0000313" key="2">
    <source>
        <dbReference type="EMBL" id="GAV02925.1"/>
    </source>
</evidence>
<feature type="compositionally biased region" description="Low complexity" evidence="1">
    <location>
        <begin position="149"/>
        <end position="179"/>
    </location>
</feature>